<reference evidence="1" key="1">
    <citation type="submission" date="2021-01" db="EMBL/GenBank/DDBJ databases">
        <authorList>
            <person name="Corre E."/>
            <person name="Pelletier E."/>
            <person name="Niang G."/>
            <person name="Scheremetjew M."/>
            <person name="Finn R."/>
            <person name="Kale V."/>
            <person name="Holt S."/>
            <person name="Cochrane G."/>
            <person name="Meng A."/>
            <person name="Brown T."/>
            <person name="Cohen L."/>
        </authorList>
    </citation>
    <scope>NUCLEOTIDE SEQUENCE</scope>
    <source>
        <strain evidence="1">OF101</strain>
    </source>
</reference>
<protein>
    <recommendedName>
        <fullName evidence="2">Calmodulin-lysine N-methyltransferase</fullName>
    </recommendedName>
</protein>
<dbReference type="Pfam" id="PF10294">
    <property type="entry name" value="Methyltransf_16"/>
    <property type="match status" value="1"/>
</dbReference>
<dbReference type="EMBL" id="HBGE01067106">
    <property type="protein sequence ID" value="CAD9163495.1"/>
    <property type="molecule type" value="Transcribed_RNA"/>
</dbReference>
<gene>
    <name evidence="1" type="ORF">ACAT0790_LOCUS40260</name>
</gene>
<sequence>MTLAACGAAHVLLTDVPRQLPLLERNAEENFPGGEVVQARALDWRVPEHRLGLALWDSRWSVIVGSDVGYDPELFEPLLETLVSQCSPETCVYLALADREEEEEPDAKDFMQAASSRFDCREVYERQLEPFQSTTKVILLKPKASVLASHSG</sequence>
<dbReference type="AlphaFoldDB" id="A0A7S1RDW3"/>
<dbReference type="Gene3D" id="3.40.50.150">
    <property type="entry name" value="Vaccinia Virus protein VP39"/>
    <property type="match status" value="1"/>
</dbReference>
<dbReference type="PANTHER" id="PTHR14614:SF109">
    <property type="entry name" value="RIBOSOMAL LYSINE N-METHYLTRANSFERASE 5"/>
    <property type="match status" value="1"/>
</dbReference>
<dbReference type="InterPro" id="IPR019410">
    <property type="entry name" value="Methyltransf_16"/>
</dbReference>
<accession>A0A7S1RDW3</accession>
<organism evidence="1">
    <name type="scientific">Alexandrium catenella</name>
    <name type="common">Red tide dinoflagellate</name>
    <name type="synonym">Gonyaulax catenella</name>
    <dbReference type="NCBI Taxonomy" id="2925"/>
    <lineage>
        <taxon>Eukaryota</taxon>
        <taxon>Sar</taxon>
        <taxon>Alveolata</taxon>
        <taxon>Dinophyceae</taxon>
        <taxon>Gonyaulacales</taxon>
        <taxon>Pyrocystaceae</taxon>
        <taxon>Alexandrium</taxon>
    </lineage>
</organism>
<name>A0A7S1RDW3_ALECA</name>
<evidence type="ECO:0008006" key="2">
    <source>
        <dbReference type="Google" id="ProtNLM"/>
    </source>
</evidence>
<proteinExistence type="predicted"/>
<dbReference type="SUPFAM" id="SSF53335">
    <property type="entry name" value="S-adenosyl-L-methionine-dependent methyltransferases"/>
    <property type="match status" value="1"/>
</dbReference>
<evidence type="ECO:0000313" key="1">
    <source>
        <dbReference type="EMBL" id="CAD9163495.1"/>
    </source>
</evidence>
<dbReference type="InterPro" id="IPR029063">
    <property type="entry name" value="SAM-dependent_MTases_sf"/>
</dbReference>
<dbReference type="PANTHER" id="PTHR14614">
    <property type="entry name" value="HEPATOCELLULAR CARCINOMA-ASSOCIATED ANTIGEN"/>
    <property type="match status" value="1"/>
</dbReference>